<keyword evidence="12" id="KW-1185">Reference proteome</keyword>
<dbReference type="Pfam" id="PF00048">
    <property type="entry name" value="IL8"/>
    <property type="match status" value="1"/>
</dbReference>
<keyword evidence="4 10" id="KW-0202">Cytokine</keyword>
<evidence type="ECO:0000256" key="10">
    <source>
        <dbReference type="RuleBase" id="RU361150"/>
    </source>
</evidence>
<evidence type="ECO:0000256" key="3">
    <source>
        <dbReference type="ARBA" id="ARBA00022500"/>
    </source>
</evidence>
<dbReference type="SUPFAM" id="SSF54117">
    <property type="entry name" value="Interleukin 8-like chemokines"/>
    <property type="match status" value="1"/>
</dbReference>
<dbReference type="InterPro" id="IPR039809">
    <property type="entry name" value="Chemokine_b/g/d"/>
</dbReference>
<comment type="function">
    <text evidence="9">Chemokine, which displays chemotactic activity for T lymphocytes, preferentially Th2 cells, but not monocytes or granulocytes. Therefore plays an important role in a wide range of inflammatory and immunological processes. Acts by binding to CCR4 at T-cell surface. Mediates GM-CSF/CSF2-driven pain and inflammation. In the brain, required to maintain the typical, highly branched morphology of hippocampal microglia under homeostatic conditions. May be important for the appropriate adaptation of microglial morphology and synaptic plasticity to acute lipopolysaccharide (LPS)-induced neuroinflammation. Plays a role in wound healing, mainly by inducing fibroblast migration into the wound.</text>
</comment>
<dbReference type="GO" id="GO:0008009">
    <property type="term" value="F:chemokine activity"/>
    <property type="evidence" value="ECO:0007669"/>
    <property type="project" value="InterPro"/>
</dbReference>
<dbReference type="PANTHER" id="PTHR12015">
    <property type="entry name" value="SMALL INDUCIBLE CYTOKINE A"/>
    <property type="match status" value="1"/>
</dbReference>
<dbReference type="GO" id="GO:0005615">
    <property type="term" value="C:extracellular space"/>
    <property type="evidence" value="ECO:0007669"/>
    <property type="project" value="UniProtKB-KW"/>
</dbReference>
<dbReference type="GeneID" id="109395623"/>
<dbReference type="RefSeq" id="XP_019522358.1">
    <property type="nucleotide sequence ID" value="XM_019666813.1"/>
</dbReference>
<evidence type="ECO:0000259" key="11">
    <source>
        <dbReference type="SMART" id="SM00199"/>
    </source>
</evidence>
<organism evidence="12 13">
    <name type="scientific">Hipposideros armiger</name>
    <name type="common">Great Himalayan leaf-nosed bat</name>
    <dbReference type="NCBI Taxonomy" id="186990"/>
    <lineage>
        <taxon>Eukaryota</taxon>
        <taxon>Metazoa</taxon>
        <taxon>Chordata</taxon>
        <taxon>Craniata</taxon>
        <taxon>Vertebrata</taxon>
        <taxon>Euteleostomi</taxon>
        <taxon>Mammalia</taxon>
        <taxon>Eutheria</taxon>
        <taxon>Laurasiatheria</taxon>
        <taxon>Chiroptera</taxon>
        <taxon>Yinpterochiroptera</taxon>
        <taxon>Rhinolophoidea</taxon>
        <taxon>Hipposideridae</taxon>
        <taxon>Hipposideros</taxon>
    </lineage>
</organism>
<dbReference type="Proteomes" id="UP000694851">
    <property type="component" value="Unplaced"/>
</dbReference>
<sequence>MTIVVLTVKPRATNVGRECCQEYFKGAIPVKRLKTWYKTSAECPMRAVVLVTVLGRSICTNPDDLRVRKAIKYLKNTMKSHN</sequence>
<keyword evidence="5 10" id="KW-0964">Secreted</keyword>
<evidence type="ECO:0000256" key="2">
    <source>
        <dbReference type="ARBA" id="ARBA00010868"/>
    </source>
</evidence>
<dbReference type="GO" id="GO:0006954">
    <property type="term" value="P:inflammatory response"/>
    <property type="evidence" value="ECO:0007669"/>
    <property type="project" value="UniProtKB-KW"/>
</dbReference>
<proteinExistence type="inferred from homology"/>
<dbReference type="PROSITE" id="PS00472">
    <property type="entry name" value="SMALL_CYTOKINES_CC"/>
    <property type="match status" value="1"/>
</dbReference>
<dbReference type="SMART" id="SM00199">
    <property type="entry name" value="SCY"/>
    <property type="match status" value="1"/>
</dbReference>
<accession>A0A8B7TEW7</accession>
<feature type="domain" description="Chemokine interleukin-8-like" evidence="11">
    <location>
        <begin position="16"/>
        <end position="74"/>
    </location>
</feature>
<comment type="subcellular location">
    <subcellularLocation>
        <location evidence="1 10">Secreted</location>
    </subcellularLocation>
</comment>
<dbReference type="Gene3D" id="2.40.50.40">
    <property type="match status" value="1"/>
</dbReference>
<comment type="similarity">
    <text evidence="2 10">Belongs to the intercrine beta (chemokine CC) family.</text>
</comment>
<protein>
    <recommendedName>
        <fullName evidence="10">C-C motif chemokine</fullName>
    </recommendedName>
</protein>
<name>A0A8B7TEW7_HIPAR</name>
<evidence type="ECO:0000313" key="13">
    <source>
        <dbReference type="RefSeq" id="XP_019522358.1"/>
    </source>
</evidence>
<gene>
    <name evidence="13" type="primary">CCL17</name>
</gene>
<evidence type="ECO:0000256" key="6">
    <source>
        <dbReference type="ARBA" id="ARBA00022729"/>
    </source>
</evidence>
<reference evidence="13" key="1">
    <citation type="submission" date="2025-08" db="UniProtKB">
        <authorList>
            <consortium name="RefSeq"/>
        </authorList>
    </citation>
    <scope>IDENTIFICATION</scope>
    <source>
        <tissue evidence="13">Muscle</tissue>
    </source>
</reference>
<keyword evidence="8" id="KW-0395">Inflammatory response</keyword>
<dbReference type="OrthoDB" id="9447832at2759"/>
<dbReference type="InterPro" id="IPR000827">
    <property type="entry name" value="Chemokine_CC_CS"/>
</dbReference>
<keyword evidence="7" id="KW-1015">Disulfide bond</keyword>
<evidence type="ECO:0000256" key="5">
    <source>
        <dbReference type="ARBA" id="ARBA00022525"/>
    </source>
</evidence>
<evidence type="ECO:0000256" key="8">
    <source>
        <dbReference type="ARBA" id="ARBA00023198"/>
    </source>
</evidence>
<keyword evidence="6" id="KW-0732">Signal</keyword>
<evidence type="ECO:0000313" key="12">
    <source>
        <dbReference type="Proteomes" id="UP000694851"/>
    </source>
</evidence>
<dbReference type="InterPro" id="IPR001811">
    <property type="entry name" value="Chemokine_IL8-like_dom"/>
</dbReference>
<dbReference type="CTD" id="6361"/>
<evidence type="ECO:0000256" key="9">
    <source>
        <dbReference type="ARBA" id="ARBA00046039"/>
    </source>
</evidence>
<dbReference type="GO" id="GO:0006955">
    <property type="term" value="P:immune response"/>
    <property type="evidence" value="ECO:0007669"/>
    <property type="project" value="InterPro"/>
</dbReference>
<dbReference type="PANTHER" id="PTHR12015:SF111">
    <property type="entry name" value="C-C MOTIF CHEMOKINE 17"/>
    <property type="match status" value="1"/>
</dbReference>
<dbReference type="CDD" id="cd00272">
    <property type="entry name" value="Chemokine_CC"/>
    <property type="match status" value="1"/>
</dbReference>
<dbReference type="AlphaFoldDB" id="A0A8B7TEW7"/>
<evidence type="ECO:0000256" key="1">
    <source>
        <dbReference type="ARBA" id="ARBA00004613"/>
    </source>
</evidence>
<dbReference type="InterPro" id="IPR036048">
    <property type="entry name" value="Interleukin_8-like_sf"/>
</dbReference>
<evidence type="ECO:0000256" key="7">
    <source>
        <dbReference type="ARBA" id="ARBA00023157"/>
    </source>
</evidence>
<keyword evidence="3 10" id="KW-0145">Chemotaxis</keyword>
<evidence type="ECO:0000256" key="4">
    <source>
        <dbReference type="ARBA" id="ARBA00022514"/>
    </source>
</evidence>